<dbReference type="SUPFAM" id="SSF82185">
    <property type="entry name" value="Histone H3 K4-specific methyltransferase SET7/9 N-terminal domain"/>
    <property type="match status" value="1"/>
</dbReference>
<dbReference type="AlphaFoldDB" id="A0ABD3M7S4"/>
<keyword evidence="3" id="KW-1185">Reference proteome</keyword>
<reference evidence="2 3" key="1">
    <citation type="submission" date="2024-10" db="EMBL/GenBank/DDBJ databases">
        <title>Updated reference genomes for cyclostephanoid diatoms.</title>
        <authorList>
            <person name="Roberts W.R."/>
            <person name="Alverson A.J."/>
        </authorList>
    </citation>
    <scope>NUCLEOTIDE SEQUENCE [LARGE SCALE GENOMIC DNA]</scope>
    <source>
        <strain evidence="2 3">AJA232-27</strain>
    </source>
</reference>
<feature type="region of interest" description="Disordered" evidence="1">
    <location>
        <begin position="810"/>
        <end position="838"/>
    </location>
</feature>
<feature type="compositionally biased region" description="Basic and acidic residues" evidence="1">
    <location>
        <begin position="1"/>
        <end position="14"/>
    </location>
</feature>
<feature type="region of interest" description="Disordered" evidence="1">
    <location>
        <begin position="308"/>
        <end position="384"/>
    </location>
</feature>
<feature type="region of interest" description="Disordered" evidence="1">
    <location>
        <begin position="1"/>
        <end position="292"/>
    </location>
</feature>
<dbReference type="EMBL" id="JALLBG020000195">
    <property type="protein sequence ID" value="KAL3759993.1"/>
    <property type="molecule type" value="Genomic_DNA"/>
</dbReference>
<feature type="compositionally biased region" description="Pro residues" evidence="1">
    <location>
        <begin position="275"/>
        <end position="285"/>
    </location>
</feature>
<accession>A0ABD3M7S4</accession>
<organism evidence="2 3">
    <name type="scientific">Discostella pseudostelligera</name>
    <dbReference type="NCBI Taxonomy" id="259834"/>
    <lineage>
        <taxon>Eukaryota</taxon>
        <taxon>Sar</taxon>
        <taxon>Stramenopiles</taxon>
        <taxon>Ochrophyta</taxon>
        <taxon>Bacillariophyta</taxon>
        <taxon>Coscinodiscophyceae</taxon>
        <taxon>Thalassiosirophycidae</taxon>
        <taxon>Stephanodiscales</taxon>
        <taxon>Stephanodiscaceae</taxon>
        <taxon>Discostella</taxon>
    </lineage>
</organism>
<evidence type="ECO:0000313" key="3">
    <source>
        <dbReference type="Proteomes" id="UP001530293"/>
    </source>
</evidence>
<dbReference type="PANTHER" id="PTHR23084">
    <property type="entry name" value="PHOSPHATIDYLINOSITOL-4-PHOSPHATE 5-KINASE RELATED"/>
    <property type="match status" value="1"/>
</dbReference>
<feature type="compositionally biased region" description="Low complexity" evidence="1">
    <location>
        <begin position="174"/>
        <end position="194"/>
    </location>
</feature>
<feature type="compositionally biased region" description="Polar residues" evidence="1">
    <location>
        <begin position="75"/>
        <end position="87"/>
    </location>
</feature>
<evidence type="ECO:0000256" key="1">
    <source>
        <dbReference type="SAM" id="MobiDB-lite"/>
    </source>
</evidence>
<name>A0ABD3M7S4_9STRA</name>
<protein>
    <submittedName>
        <fullName evidence="2">Uncharacterized protein</fullName>
    </submittedName>
</protein>
<proteinExistence type="predicted"/>
<feature type="compositionally biased region" description="Low complexity" evidence="1">
    <location>
        <begin position="250"/>
        <end position="269"/>
    </location>
</feature>
<feature type="region of interest" description="Disordered" evidence="1">
    <location>
        <begin position="406"/>
        <end position="430"/>
    </location>
</feature>
<evidence type="ECO:0000313" key="2">
    <source>
        <dbReference type="EMBL" id="KAL3759993.1"/>
    </source>
</evidence>
<dbReference type="PANTHER" id="PTHR23084:SF263">
    <property type="entry name" value="MORN REPEAT-CONTAINING PROTEIN 1"/>
    <property type="match status" value="1"/>
</dbReference>
<feature type="compositionally biased region" description="Gly residues" evidence="1">
    <location>
        <begin position="25"/>
        <end position="34"/>
    </location>
</feature>
<feature type="compositionally biased region" description="Low complexity" evidence="1">
    <location>
        <begin position="127"/>
        <end position="141"/>
    </location>
</feature>
<gene>
    <name evidence="2" type="ORF">ACHAWU_000616</name>
</gene>
<dbReference type="Proteomes" id="UP001530293">
    <property type="component" value="Unassembled WGS sequence"/>
</dbReference>
<feature type="compositionally biased region" description="Polar residues" evidence="1">
    <location>
        <begin position="152"/>
        <end position="166"/>
    </location>
</feature>
<feature type="compositionally biased region" description="Polar residues" evidence="1">
    <location>
        <begin position="329"/>
        <end position="354"/>
    </location>
</feature>
<comment type="caution">
    <text evidence="2">The sequence shown here is derived from an EMBL/GenBank/DDBJ whole genome shotgun (WGS) entry which is preliminary data.</text>
</comment>
<sequence>MSLMSERRLADVDRRRRTSTSRSSSGGGGGGGSGHNDHPLTRRRRSCSTERATPITRRNTTATSSSSASVELGSTRYQRSLTDLNSSFKREDAFAIHRTSADMSRLRRERSHSQEPRHNHRRRPSSDSRTSPSMSLRSSNSLDGIGTRRRISGSSTVSTSYTPKHTTSNHHRSNQPQSSSSSCSSSVPRRSRSQSQDRYDGMTRRSSRSQSQERCGGGMTRKSSRSQSPDRCGGVPQRSSRSQSRDRCARSTTTTRGSTTLPSSSSSSHSHQKQQPPPPPPPPPRRVSASTADSIASERLLRLSQKICSMKESRRSSSSDTPSYVSISTQSQTTGTASPASSCSTGVTFRNTPASAGAVPMPRPRDDPPPPPPPRFTRRASSGRDVMLSSLESSKLMSSSCPTLAIVPTNDEKSSSNRPKKAINNNRKCSQKVSRMTYTDPFGNAGLYTGEVDEKSCPHGYGQMRYDNGAYFEGSWVYGCKNDNGMGPKNTNEISTMGTTITANDGFGNSQMILATVPPAVICPTNGNDNKSNKLLNKNTCPKKVSKMAYTDPFGDAGLYTGEVDEESRPHGKGKMKYDNGIYFEGNWVYGCKNDCMGLKNNGISTMGGASTTSCIQQNSSTRERILSGFTSWKGKKNADSTGNGEKGRFVYGMDWVDPAGLGGKYTGRVDDGDVPDGKGVMRYHFGLIAEGDWIKGVLNNGAGAGVNPIMAGNPAAMPGAMSVAPGMSVVGGGGGAMSVVSGLGMMSIGGGGGAMMGMGSYTTTPSVAAGVYNRMVNPYSNMIAVIPQTPIVSVGNPLGLVGNQGGYFPQNQMTHPQVPSGPAMDVAPQPSNTLCRQ</sequence>
<feature type="compositionally biased region" description="Low complexity" evidence="1">
    <location>
        <begin position="60"/>
        <end position="69"/>
    </location>
</feature>
<feature type="compositionally biased region" description="Low complexity" evidence="1">
    <location>
        <begin position="318"/>
        <end position="328"/>
    </location>
</feature>